<accession>A0A0R1ZLR4</accession>
<name>A0A0R1ZLR4_9LACO</name>
<dbReference type="PANTHER" id="PTHR43355:SF2">
    <property type="entry name" value="FLAVIN REDUCTASE (NADPH)"/>
    <property type="match status" value="1"/>
</dbReference>
<organism evidence="2 3">
    <name type="scientific">Lacticaseibacillus sharpeae JCM 1186 = DSM 20505</name>
    <dbReference type="NCBI Taxonomy" id="1291052"/>
    <lineage>
        <taxon>Bacteria</taxon>
        <taxon>Bacillati</taxon>
        <taxon>Bacillota</taxon>
        <taxon>Bacilli</taxon>
        <taxon>Lactobacillales</taxon>
        <taxon>Lactobacillaceae</taxon>
        <taxon>Lacticaseibacillus</taxon>
    </lineage>
</organism>
<dbReference type="Proteomes" id="UP000051679">
    <property type="component" value="Unassembled WGS sequence"/>
</dbReference>
<protein>
    <submittedName>
        <fullName evidence="2">Putative NADH-flavin reductase</fullName>
    </submittedName>
</protein>
<reference evidence="2 3" key="1">
    <citation type="journal article" date="2015" name="Genome Announc.">
        <title>Expanding the biotechnology potential of lactobacilli through comparative genomics of 213 strains and associated genera.</title>
        <authorList>
            <person name="Sun Z."/>
            <person name="Harris H.M."/>
            <person name="McCann A."/>
            <person name="Guo C."/>
            <person name="Argimon S."/>
            <person name="Zhang W."/>
            <person name="Yang X."/>
            <person name="Jeffery I.B."/>
            <person name="Cooney J.C."/>
            <person name="Kagawa T.F."/>
            <person name="Liu W."/>
            <person name="Song Y."/>
            <person name="Salvetti E."/>
            <person name="Wrobel A."/>
            <person name="Rasinkangas P."/>
            <person name="Parkhill J."/>
            <person name="Rea M.C."/>
            <person name="O'Sullivan O."/>
            <person name="Ritari J."/>
            <person name="Douillard F.P."/>
            <person name="Paul Ross R."/>
            <person name="Yang R."/>
            <person name="Briner A.E."/>
            <person name="Felis G.E."/>
            <person name="de Vos W.M."/>
            <person name="Barrangou R."/>
            <person name="Klaenhammer T.R."/>
            <person name="Caufield P.W."/>
            <person name="Cui Y."/>
            <person name="Zhang H."/>
            <person name="O'Toole P.W."/>
        </authorList>
    </citation>
    <scope>NUCLEOTIDE SEQUENCE [LARGE SCALE GENOMIC DNA]</scope>
    <source>
        <strain evidence="2 3">DSM 20505</strain>
    </source>
</reference>
<dbReference type="InterPro" id="IPR036291">
    <property type="entry name" value="NAD(P)-bd_dom_sf"/>
</dbReference>
<dbReference type="STRING" id="1291052.FC18_GL000724"/>
<evidence type="ECO:0000313" key="3">
    <source>
        <dbReference type="Proteomes" id="UP000051679"/>
    </source>
</evidence>
<feature type="domain" description="NAD(P)-binding" evidence="1">
    <location>
        <begin position="8"/>
        <end position="174"/>
    </location>
</feature>
<proteinExistence type="predicted"/>
<dbReference type="InterPro" id="IPR051606">
    <property type="entry name" value="Polyketide_Oxido-like"/>
</dbReference>
<keyword evidence="3" id="KW-1185">Reference proteome</keyword>
<evidence type="ECO:0000313" key="2">
    <source>
        <dbReference type="EMBL" id="KRM55943.1"/>
    </source>
</evidence>
<dbReference type="Gene3D" id="3.40.50.720">
    <property type="entry name" value="NAD(P)-binding Rossmann-like Domain"/>
    <property type="match status" value="1"/>
</dbReference>
<comment type="caution">
    <text evidence="2">The sequence shown here is derived from an EMBL/GenBank/DDBJ whole genome shotgun (WGS) entry which is preliminary data.</text>
</comment>
<gene>
    <name evidence="2" type="ORF">FC18_GL000724</name>
</gene>
<evidence type="ECO:0000259" key="1">
    <source>
        <dbReference type="Pfam" id="PF13460"/>
    </source>
</evidence>
<dbReference type="AlphaFoldDB" id="A0A0R1ZLR4"/>
<sequence>MMKIAIIGASGNAGSAIYQEAVRRGHDVTGFARNVQRAQAVLGAQAKIEARDGFALRREELTQFDAVVDAISAPPAKAYLHVDLAAHLIHELRESTAPYMAFITGAGSLQHNGHAFVQDIAKAPNADQFISIPRSQAAELEFLRHVDNVRWTAISPSATFQHGPATEFVLGHDELLADAAGQSVLNSGTLAVALLNELEQPQNEMHRFTARNK</sequence>
<dbReference type="SUPFAM" id="SSF51735">
    <property type="entry name" value="NAD(P)-binding Rossmann-fold domains"/>
    <property type="match status" value="1"/>
</dbReference>
<dbReference type="InterPro" id="IPR016040">
    <property type="entry name" value="NAD(P)-bd_dom"/>
</dbReference>
<dbReference type="PATRIC" id="fig|1291052.5.peg.740"/>
<dbReference type="Pfam" id="PF13460">
    <property type="entry name" value="NAD_binding_10"/>
    <property type="match status" value="1"/>
</dbReference>
<dbReference type="EMBL" id="AYYO01000010">
    <property type="protein sequence ID" value="KRM55943.1"/>
    <property type="molecule type" value="Genomic_DNA"/>
</dbReference>
<dbReference type="PANTHER" id="PTHR43355">
    <property type="entry name" value="FLAVIN REDUCTASE (NADPH)"/>
    <property type="match status" value="1"/>
</dbReference>
<dbReference type="GO" id="GO:0016646">
    <property type="term" value="F:oxidoreductase activity, acting on the CH-NH group of donors, NAD or NADP as acceptor"/>
    <property type="evidence" value="ECO:0007669"/>
    <property type="project" value="TreeGrafter"/>
</dbReference>